<reference evidence="2 3" key="1">
    <citation type="submission" date="2022-12" db="EMBL/GenBank/DDBJ databases">
        <title>Two new species, Stenotrophomonas aracearum and Stenotrophomonas oahuensis, isolated from Anthurium (Araceae family) in Hawaii.</title>
        <authorList>
            <person name="Chunag S.C."/>
            <person name="Dobhal S."/>
            <person name="Alvarez A."/>
            <person name="Arif M."/>
        </authorList>
    </citation>
    <scope>NUCLEOTIDE SEQUENCE [LARGE SCALE GENOMIC DNA]</scope>
    <source>
        <strain evidence="2 3">A5586</strain>
    </source>
</reference>
<dbReference type="InterPro" id="IPR011990">
    <property type="entry name" value="TPR-like_helical_dom_sf"/>
</dbReference>
<evidence type="ECO:0008006" key="4">
    <source>
        <dbReference type="Google" id="ProtNLM"/>
    </source>
</evidence>
<evidence type="ECO:0000313" key="3">
    <source>
        <dbReference type="Proteomes" id="UP001302072"/>
    </source>
</evidence>
<dbReference type="Gene3D" id="1.25.40.10">
    <property type="entry name" value="Tetratricopeptide repeat domain"/>
    <property type="match status" value="1"/>
</dbReference>
<dbReference type="EMBL" id="CP115541">
    <property type="protein sequence ID" value="WNH53514.1"/>
    <property type="molecule type" value="Genomic_DNA"/>
</dbReference>
<evidence type="ECO:0000256" key="1">
    <source>
        <dbReference type="SAM" id="SignalP"/>
    </source>
</evidence>
<feature type="signal peptide" evidence="1">
    <location>
        <begin position="1"/>
        <end position="20"/>
    </location>
</feature>
<sequence length="305" mass="33376">MQHRKTIVATALAVAFIVTAALPALMRTTDEAACHDEGCRDDARSRLAAIPPSPGRQLPGRRLSMEEVRERIHPEVFQSLGARSYQIARVGDIRPPGDALAYVKERLAMSESGDALATFDIYLAVMDCRNQLGKSTHGPAGVGTPPVGMVELQTMERKLRECSELYGDAGFMEGKWLALAAQQGSIEAKLYYTIDTAMVLGDPFERLNNPESIIAWKENAATYLHDVAATGNLDAVLRLSDAYDRGLIVQKNREMAYAYALAANRIQTGLSAPITMRDLEEGLSIKQRESAVALSRQIYSSCCEP</sequence>
<feature type="chain" id="PRO_5045977050" description="Sel1 repeat family protein" evidence="1">
    <location>
        <begin position="21"/>
        <end position="305"/>
    </location>
</feature>
<dbReference type="RefSeq" id="WP_311192660.1">
    <property type="nucleotide sequence ID" value="NZ_CP115541.1"/>
</dbReference>
<keyword evidence="1" id="KW-0732">Signal</keyword>
<proteinExistence type="predicted"/>
<gene>
    <name evidence="2" type="ORF">PDM29_04320</name>
</gene>
<evidence type="ECO:0000313" key="2">
    <source>
        <dbReference type="EMBL" id="WNH53514.1"/>
    </source>
</evidence>
<name>A0ABY9YRG1_9GAMM</name>
<dbReference type="SUPFAM" id="SSF81901">
    <property type="entry name" value="HCP-like"/>
    <property type="match status" value="1"/>
</dbReference>
<protein>
    <recommendedName>
        <fullName evidence="4">Sel1 repeat family protein</fullName>
    </recommendedName>
</protein>
<keyword evidence="3" id="KW-1185">Reference proteome</keyword>
<accession>A0ABY9YRG1</accession>
<organism evidence="2 3">
    <name type="scientific">Stenotrophomonas oahuensis</name>
    <dbReference type="NCBI Taxonomy" id="3003271"/>
    <lineage>
        <taxon>Bacteria</taxon>
        <taxon>Pseudomonadati</taxon>
        <taxon>Pseudomonadota</taxon>
        <taxon>Gammaproteobacteria</taxon>
        <taxon>Lysobacterales</taxon>
        <taxon>Lysobacteraceae</taxon>
        <taxon>Stenotrophomonas</taxon>
    </lineage>
</organism>
<dbReference type="Proteomes" id="UP001302072">
    <property type="component" value="Chromosome"/>
</dbReference>